<feature type="transmembrane region" description="Helical" evidence="1">
    <location>
        <begin position="222"/>
        <end position="242"/>
    </location>
</feature>
<evidence type="ECO:0008006" key="4">
    <source>
        <dbReference type="Google" id="ProtNLM"/>
    </source>
</evidence>
<feature type="transmembrane region" description="Helical" evidence="1">
    <location>
        <begin position="131"/>
        <end position="152"/>
    </location>
</feature>
<feature type="transmembrane region" description="Helical" evidence="1">
    <location>
        <begin position="96"/>
        <end position="119"/>
    </location>
</feature>
<proteinExistence type="predicted"/>
<gene>
    <name evidence="2" type="ORF">MOP44_02120</name>
</gene>
<dbReference type="EMBL" id="CP093313">
    <property type="protein sequence ID" value="UWZ84742.1"/>
    <property type="molecule type" value="Genomic_DNA"/>
</dbReference>
<reference evidence="2" key="1">
    <citation type="submission" date="2021-04" db="EMBL/GenBank/DDBJ databases">
        <title>Phylogenetic analysis of Acidobacteriaceae.</title>
        <authorList>
            <person name="Qiu L."/>
            <person name="Zhang Q."/>
        </authorList>
    </citation>
    <scope>NUCLEOTIDE SEQUENCE</scope>
    <source>
        <strain evidence="2">DSM 25168</strain>
    </source>
</reference>
<keyword evidence="1" id="KW-1133">Transmembrane helix</keyword>
<evidence type="ECO:0000313" key="3">
    <source>
        <dbReference type="Proteomes" id="UP001059380"/>
    </source>
</evidence>
<dbReference type="KEGG" id="orp:MOP44_02120"/>
<feature type="transmembrane region" description="Helical" evidence="1">
    <location>
        <begin position="60"/>
        <end position="84"/>
    </location>
</feature>
<evidence type="ECO:0000313" key="2">
    <source>
        <dbReference type="EMBL" id="UWZ84742.1"/>
    </source>
</evidence>
<feature type="transmembrane region" description="Helical" evidence="1">
    <location>
        <begin position="30"/>
        <end position="48"/>
    </location>
</feature>
<organism evidence="2 3">
    <name type="scientific">Occallatibacter riparius</name>
    <dbReference type="NCBI Taxonomy" id="1002689"/>
    <lineage>
        <taxon>Bacteria</taxon>
        <taxon>Pseudomonadati</taxon>
        <taxon>Acidobacteriota</taxon>
        <taxon>Terriglobia</taxon>
        <taxon>Terriglobales</taxon>
        <taxon>Acidobacteriaceae</taxon>
        <taxon>Occallatibacter</taxon>
    </lineage>
</organism>
<feature type="transmembrane region" description="Helical" evidence="1">
    <location>
        <begin position="190"/>
        <end position="210"/>
    </location>
</feature>
<protein>
    <recommendedName>
        <fullName evidence="4">DUF2306 domain-containing protein</fullName>
    </recommendedName>
</protein>
<name>A0A9J7BV01_9BACT</name>
<keyword evidence="1" id="KW-0472">Membrane</keyword>
<dbReference type="RefSeq" id="WP_260794248.1">
    <property type="nucleotide sequence ID" value="NZ_CP093313.1"/>
</dbReference>
<dbReference type="AlphaFoldDB" id="A0A9J7BV01"/>
<keyword evidence="1" id="KW-0812">Transmembrane</keyword>
<evidence type="ECO:0000256" key="1">
    <source>
        <dbReference type="SAM" id="Phobius"/>
    </source>
</evidence>
<sequence length="261" mass="28928">MATASALSQPGTTLHTRGTWSARDDRTASAVYLGVLWVGMIAGFGVDFPRYLRENPAAPMIVHIHGAIYSVWMLLLTVQVLLVVRDRVALHRRLGWLLAGWACLMGVMGPVAIMVSQAANMRGGPVYDPPFLCVAFNNVLCFLILLACGIALRKNPAAHRRLMILSSVSLADPGFARFSGWIWPQEPASIPVWFVYTFYGNVLLIALMTAWDWYRGRLMRQFVIGASALLAAEFTATVLYFWGPWRALSASWVAGWARHFG</sequence>
<keyword evidence="3" id="KW-1185">Reference proteome</keyword>
<accession>A0A9J7BV01</accession>
<dbReference type="Proteomes" id="UP001059380">
    <property type="component" value="Chromosome"/>
</dbReference>